<accession>A0A2A2GIR2</accession>
<organism evidence="9 10">
    <name type="scientific">Paracoccus salipaludis</name>
    <dbReference type="NCBI Taxonomy" id="2032623"/>
    <lineage>
        <taxon>Bacteria</taxon>
        <taxon>Pseudomonadati</taxon>
        <taxon>Pseudomonadota</taxon>
        <taxon>Alphaproteobacteria</taxon>
        <taxon>Rhodobacterales</taxon>
        <taxon>Paracoccaceae</taxon>
        <taxon>Paracoccus</taxon>
    </lineage>
</organism>
<dbReference type="RefSeq" id="WP_095639901.1">
    <property type="nucleotide sequence ID" value="NZ_NSJZ01000005.1"/>
</dbReference>
<dbReference type="CDD" id="cd07133">
    <property type="entry name" value="ALDH_CALDH_CalB"/>
    <property type="match status" value="1"/>
</dbReference>
<feature type="active site" evidence="5">
    <location>
        <position position="254"/>
    </location>
</feature>
<dbReference type="PANTHER" id="PTHR43570">
    <property type="entry name" value="ALDEHYDE DEHYDROGENASE"/>
    <property type="match status" value="1"/>
</dbReference>
<dbReference type="InterPro" id="IPR015590">
    <property type="entry name" value="Aldehyde_DH_dom"/>
</dbReference>
<proteinExistence type="inferred from homology"/>
<evidence type="ECO:0000256" key="7">
    <source>
        <dbReference type="RuleBase" id="RU003345"/>
    </source>
</evidence>
<evidence type="ECO:0000313" key="10">
    <source>
        <dbReference type="Proteomes" id="UP000218023"/>
    </source>
</evidence>
<dbReference type="InterPro" id="IPR016160">
    <property type="entry name" value="Ald_DH_CS_CYS"/>
</dbReference>
<dbReference type="InterPro" id="IPR029510">
    <property type="entry name" value="Ald_DH_CS_GLU"/>
</dbReference>
<evidence type="ECO:0000256" key="6">
    <source>
        <dbReference type="PROSITE-ProRule" id="PRU10007"/>
    </source>
</evidence>
<dbReference type="OrthoDB" id="9812625at2"/>
<evidence type="ECO:0000313" key="9">
    <source>
        <dbReference type="EMBL" id="PAU97496.1"/>
    </source>
</evidence>
<evidence type="ECO:0000256" key="5">
    <source>
        <dbReference type="PIRSR" id="PIRSR036492-1"/>
    </source>
</evidence>
<dbReference type="Pfam" id="PF00171">
    <property type="entry name" value="Aldedh"/>
    <property type="match status" value="1"/>
</dbReference>
<dbReference type="AlphaFoldDB" id="A0A2A2GIR2"/>
<evidence type="ECO:0000259" key="8">
    <source>
        <dbReference type="Pfam" id="PF00171"/>
    </source>
</evidence>
<dbReference type="PROSITE" id="PS00070">
    <property type="entry name" value="ALDEHYDE_DEHYDR_CYS"/>
    <property type="match status" value="1"/>
</dbReference>
<dbReference type="Proteomes" id="UP000218023">
    <property type="component" value="Unassembled WGS sequence"/>
</dbReference>
<gene>
    <name evidence="9" type="ORF">CK240_08445</name>
</gene>
<comment type="similarity">
    <text evidence="1 4 7">Belongs to the aldehyde dehydrogenase family.</text>
</comment>
<dbReference type="InterPro" id="IPR016161">
    <property type="entry name" value="Ald_DH/histidinol_DH"/>
</dbReference>
<dbReference type="GO" id="GO:0004029">
    <property type="term" value="F:aldehyde dehydrogenase (NAD+) activity"/>
    <property type="evidence" value="ECO:0007669"/>
    <property type="project" value="TreeGrafter"/>
</dbReference>
<dbReference type="PROSITE" id="PS00687">
    <property type="entry name" value="ALDEHYDE_DEHYDR_GLU"/>
    <property type="match status" value="1"/>
</dbReference>
<sequence>MSQTTASLDPDHPALALAFRHLSDAAGPRPDVTDRRKSLAALARALGRHEDGLIAAVDADFGGRTAAETRLLELLPLYDQIAHARRHLRGWMRRRRVAGSRFLWPARAFYEYQPLGVVGVIGAWNYPVLLTLGPMVDALAAGNRVLVKPSELAPRTAEALAALVAEAFPPGQVAVVTGDAALARALTRLPLDHLVFTGSTRVGREVMRAAADNLTPVTLELGGKSPAILHDSADLGRAVPRLMTGKLLNAGQTCVAPDYALVPPSRMAEFEAEARRAVAALFPNGLNGDYTRIISDRHLERLKGLVAEAREGGARVVELAPVPAGPNGRLMPPMLVFDAPEDSALMREEIFGPILPVIPAPTLDDALAFVNARPRPLALYCFAEDGARQDEVLARTMSGGVTFNDCMFHVGQLNLPFGGVGASGTGEYHGFDGFARFSKKRPVMVQPRLASTGLARPPWGARRRLIGAMLAFARRAARR</sequence>
<dbReference type="GO" id="GO:0005737">
    <property type="term" value="C:cytoplasm"/>
    <property type="evidence" value="ECO:0007669"/>
    <property type="project" value="TreeGrafter"/>
</dbReference>
<evidence type="ECO:0000256" key="2">
    <source>
        <dbReference type="ARBA" id="ARBA00023002"/>
    </source>
</evidence>
<name>A0A2A2GIR2_9RHOB</name>
<dbReference type="SUPFAM" id="SSF53720">
    <property type="entry name" value="ALDH-like"/>
    <property type="match status" value="1"/>
</dbReference>
<evidence type="ECO:0000256" key="4">
    <source>
        <dbReference type="PIRNR" id="PIRNR036492"/>
    </source>
</evidence>
<protein>
    <recommendedName>
        <fullName evidence="4">Aldehyde dehydrogenase</fullName>
    </recommendedName>
</protein>
<feature type="domain" description="Aldehyde dehydrogenase" evidence="8">
    <location>
        <begin position="32"/>
        <end position="439"/>
    </location>
</feature>
<dbReference type="EMBL" id="NSJZ01000005">
    <property type="protein sequence ID" value="PAU97496.1"/>
    <property type="molecule type" value="Genomic_DNA"/>
</dbReference>
<feature type="active site" evidence="5 6">
    <location>
        <position position="220"/>
    </location>
</feature>
<dbReference type="InterPro" id="IPR016163">
    <property type="entry name" value="Ald_DH_C"/>
</dbReference>
<dbReference type="Gene3D" id="3.40.309.10">
    <property type="entry name" value="Aldehyde Dehydrogenase, Chain A, domain 2"/>
    <property type="match status" value="1"/>
</dbReference>
<keyword evidence="2 4" id="KW-0560">Oxidoreductase</keyword>
<reference evidence="9 10" key="1">
    <citation type="submission" date="2017-09" db="EMBL/GenBank/DDBJ databases">
        <title>Paracoccus alkalisoli sp. nov., isolated from saline alkaline soil.</title>
        <authorList>
            <person name="Dong X."/>
            <person name="Zhang G."/>
        </authorList>
    </citation>
    <scope>NUCLEOTIDE SEQUENCE [LARGE SCALE GENOMIC DNA]</scope>
    <source>
        <strain evidence="9 10">WN007</strain>
    </source>
</reference>
<dbReference type="InterPro" id="IPR016162">
    <property type="entry name" value="Ald_DH_N"/>
</dbReference>
<evidence type="ECO:0000256" key="3">
    <source>
        <dbReference type="ARBA" id="ARBA00023027"/>
    </source>
</evidence>
<dbReference type="PIRSF" id="PIRSF036492">
    <property type="entry name" value="ALDH"/>
    <property type="match status" value="1"/>
</dbReference>
<dbReference type="InterPro" id="IPR012394">
    <property type="entry name" value="Aldehyde_DH_NAD(P)"/>
</dbReference>
<keyword evidence="3" id="KW-0520">NAD</keyword>
<dbReference type="Gene3D" id="3.40.605.10">
    <property type="entry name" value="Aldehyde Dehydrogenase, Chain A, domain 1"/>
    <property type="match status" value="1"/>
</dbReference>
<dbReference type="PANTHER" id="PTHR43570:SF20">
    <property type="entry name" value="ALDEHYDE DEHYDROGENASE ALDX-RELATED"/>
    <property type="match status" value="1"/>
</dbReference>
<evidence type="ECO:0000256" key="1">
    <source>
        <dbReference type="ARBA" id="ARBA00009986"/>
    </source>
</evidence>
<comment type="caution">
    <text evidence="9">The sequence shown here is derived from an EMBL/GenBank/DDBJ whole genome shotgun (WGS) entry which is preliminary data.</text>
</comment>
<keyword evidence="10" id="KW-1185">Reference proteome</keyword>
<dbReference type="GO" id="GO:0006081">
    <property type="term" value="P:aldehyde metabolic process"/>
    <property type="evidence" value="ECO:0007669"/>
    <property type="project" value="InterPro"/>
</dbReference>